<feature type="domain" description="Zn(2)-C6 fungal-type" evidence="4">
    <location>
        <begin position="802"/>
        <end position="832"/>
    </location>
</feature>
<feature type="region of interest" description="Disordered" evidence="2">
    <location>
        <begin position="1"/>
        <end position="35"/>
    </location>
</feature>
<dbReference type="SUPFAM" id="SSF57701">
    <property type="entry name" value="Zn2/Cys6 DNA-binding domain"/>
    <property type="match status" value="1"/>
</dbReference>
<keyword evidence="3" id="KW-0812">Transmembrane</keyword>
<dbReference type="CDD" id="cd12148">
    <property type="entry name" value="fungal_TF_MHR"/>
    <property type="match status" value="1"/>
</dbReference>
<evidence type="ECO:0000313" key="5">
    <source>
        <dbReference type="EMBL" id="VIO56470.1"/>
    </source>
</evidence>
<dbReference type="InterPro" id="IPR036864">
    <property type="entry name" value="Zn2-C6_fun-type_DNA-bd_sf"/>
</dbReference>
<evidence type="ECO:0000256" key="3">
    <source>
        <dbReference type="SAM" id="Phobius"/>
    </source>
</evidence>
<name>A0A4E9ECN1_GIBZA</name>
<dbReference type="EMBL" id="CAAKMV010000124">
    <property type="protein sequence ID" value="VIO56470.1"/>
    <property type="molecule type" value="Genomic_DNA"/>
</dbReference>
<dbReference type="GO" id="GO:0008270">
    <property type="term" value="F:zinc ion binding"/>
    <property type="evidence" value="ECO:0007669"/>
    <property type="project" value="InterPro"/>
</dbReference>
<proteinExistence type="predicted"/>
<gene>
    <name evidence="5" type="ORF">FUG_LOCUS211615</name>
</gene>
<dbReference type="Gene3D" id="4.10.240.10">
    <property type="entry name" value="Zn(2)-C6 fungal-type DNA-binding domain"/>
    <property type="match status" value="1"/>
</dbReference>
<dbReference type="PANTHER" id="PTHR47256">
    <property type="entry name" value="ZN(II)2CYS6 TRANSCRIPTION FACTOR (EUROFUNG)-RELATED"/>
    <property type="match status" value="1"/>
</dbReference>
<evidence type="ECO:0000256" key="1">
    <source>
        <dbReference type="ARBA" id="ARBA00023242"/>
    </source>
</evidence>
<feature type="transmembrane region" description="Helical" evidence="3">
    <location>
        <begin position="210"/>
        <end position="231"/>
    </location>
</feature>
<accession>A0A4E9ECN1</accession>
<keyword evidence="3" id="KW-1133">Transmembrane helix</keyword>
<dbReference type="GO" id="GO:0000981">
    <property type="term" value="F:DNA-binding transcription factor activity, RNA polymerase II-specific"/>
    <property type="evidence" value="ECO:0007669"/>
    <property type="project" value="InterPro"/>
</dbReference>
<feature type="transmembrane region" description="Helical" evidence="3">
    <location>
        <begin position="137"/>
        <end position="159"/>
    </location>
</feature>
<dbReference type="SMART" id="SM00066">
    <property type="entry name" value="GAL4"/>
    <property type="match status" value="1"/>
</dbReference>
<keyword evidence="3" id="KW-0472">Membrane</keyword>
<dbReference type="Pfam" id="PF00172">
    <property type="entry name" value="Zn_clus"/>
    <property type="match status" value="1"/>
</dbReference>
<evidence type="ECO:0000259" key="4">
    <source>
        <dbReference type="PROSITE" id="PS50048"/>
    </source>
</evidence>
<sequence>MTDKFAPSSQTRYEPVNPDENVPHPSSQPTLAGQGKGNVALFSTESLEGQGTKVKPEGWRLKTILKKWRIQILDVSARKKRKRQVPIVKDRLTAILAALVHLPAISGIIVLSFYIFKNYYVGKELEGIPNYDVEKKLGIQLAAKLMEMFIVLSLNAIVFSMIRHEFTIGQSVPYGALVAGQQISEVSFLWSQEFFSILGGKFSQTWKKIGFVLTVFVCTIMALGASSLSAVAMMPQEGDWRAGGSFVYFNGTREEMFPAVVTEAHTIGSACNVTGNELCPSWQWDVINTQLISKIRLSGVLNNGLFIRRPPNEILVAGYSSTLVNLVVDIREKWFNLNSPNHTVARMPHLGPAEACVTTSLHWEQAADDSAKRKQTRFNNFKKVAHKLSAPVPITNTRCELTSVKDAKAKTLLFPDFVTFPPTTLDVKRDFISDWLSDTLTDLKKPEVFWFDSAPVIANTSVGVVVAVPSNKSKEAADVYGCMVDARWITTDLSGDAVALTSKGYPPFSGAIATSLGGSWIGSPGYGQRVHLAPSFAKYLNPLDTGSNRTIIHEMLLNSGVWTPNGEGSKSAEHLEAIIGALAANGLARSTPNISAVTTLADPDGEWWKSFMPQDSKVFGPGGSPYAVSDEDKKRFFGTEMETWVTGFAFADNSLTMKGAMAVFYVYALLIVVYSIWSIWSGITSSSWESVPDLLALALADRESGPSSGNLSGGSLDVMKENFCVSADGGTLRLRSSNGLVAPENRVKPNELRPMTNPPATRHTRIAIQAGQARRLLPANLRPDLPPRPVLIRPRINPVLSACEICRKYKVKCSGERPTCFRCQQRHLECKYVAKPGETRSQALGRCSNNCKDRDPTIYEELMGLLKNLPERDAQDLFKRIRSGADAGSVLQQAKAGDVMLQMAVVPETRYRYEFPYRSDMPKDFHVDNPYLNSLIYQTATLYSYENGPELTSPSGFTDLVSEEQRSMYLKPFHAAQVIEPLLNDAKISSWTSVSKDDVLMRDLLRVMFRCEYQFTAAFQKDLFLQDLVAGREDFCSPLLVNAVLAYACVCYPQMSNRVEYWNPNNLLYRFTAEAKRLWELEAKVPRITTIQAGIIFTVFHNLCGVDEIGKPYRLQAVALAHQLRIFDTAVADRGERLQRGREYTAWAMYNWETLSAFSFLIAPAIKKPPIWVLPDPSKDPSWYGETWVNYPLNRGLSPLNMGQVLRARCQFRIIMNEFCNTAYSGGYKIDLELANHFRGRLESWYHGLPESLTPRRIVLPGHLQLHIYYHHLLLTIYEPLLDAASTRESSPHHMVSNAKKNMHTLVRLYFLRHGFEAMDLFIVVPLVMIGFESANLINNDTPADEIESLRATLILVAQGLYYQRRNHYLAQVLFRVIRGKMRQQEIGLLERSMALRLGDVDRDSELAVAVRSQWPVTTVKKQDEIESRVLSNIVESFGDMSVEGEK</sequence>
<dbReference type="CDD" id="cd00067">
    <property type="entry name" value="GAL4"/>
    <property type="match status" value="1"/>
</dbReference>
<dbReference type="PROSITE" id="PS50048">
    <property type="entry name" value="ZN2_CY6_FUNGAL_2"/>
    <property type="match status" value="1"/>
</dbReference>
<dbReference type="InterPro" id="IPR053187">
    <property type="entry name" value="Notoamide_regulator"/>
</dbReference>
<dbReference type="InterPro" id="IPR001138">
    <property type="entry name" value="Zn2Cys6_DnaBD"/>
</dbReference>
<organism evidence="5">
    <name type="scientific">Gibberella zeae</name>
    <name type="common">Wheat head blight fungus</name>
    <name type="synonym">Fusarium graminearum</name>
    <dbReference type="NCBI Taxonomy" id="5518"/>
    <lineage>
        <taxon>Eukaryota</taxon>
        <taxon>Fungi</taxon>
        <taxon>Dikarya</taxon>
        <taxon>Ascomycota</taxon>
        <taxon>Pezizomycotina</taxon>
        <taxon>Sordariomycetes</taxon>
        <taxon>Hypocreomycetidae</taxon>
        <taxon>Hypocreales</taxon>
        <taxon>Nectriaceae</taxon>
        <taxon>Fusarium</taxon>
    </lineage>
</organism>
<evidence type="ECO:0000256" key="2">
    <source>
        <dbReference type="SAM" id="MobiDB-lite"/>
    </source>
</evidence>
<dbReference type="PANTHER" id="PTHR47256:SF1">
    <property type="entry name" value="ZN(II)2CYS6 TRANSCRIPTION FACTOR (EUROFUNG)"/>
    <property type="match status" value="1"/>
</dbReference>
<dbReference type="PROSITE" id="PS00463">
    <property type="entry name" value="ZN2_CY6_FUNGAL_1"/>
    <property type="match status" value="1"/>
</dbReference>
<protein>
    <recommendedName>
        <fullName evidence="4">Zn(2)-C6 fungal-type domain-containing protein</fullName>
    </recommendedName>
</protein>
<keyword evidence="1" id="KW-0539">Nucleus</keyword>
<reference evidence="5" key="1">
    <citation type="submission" date="2019-04" db="EMBL/GenBank/DDBJ databases">
        <authorList>
            <person name="Melise S."/>
            <person name="Noan J."/>
            <person name="Okalmin O."/>
        </authorList>
    </citation>
    <scope>NUCLEOTIDE SEQUENCE</scope>
    <source>
        <strain evidence="5">FN9</strain>
    </source>
</reference>
<feature type="transmembrane region" description="Helical" evidence="3">
    <location>
        <begin position="92"/>
        <end position="117"/>
    </location>
</feature>